<gene>
    <name evidence="1" type="ORF">X777_11128</name>
</gene>
<dbReference type="EMBL" id="KK107458">
    <property type="protein sequence ID" value="EZA50405.1"/>
    <property type="molecule type" value="Genomic_DNA"/>
</dbReference>
<dbReference type="AlphaFoldDB" id="A0A026W2U7"/>
<evidence type="ECO:0000313" key="2">
    <source>
        <dbReference type="Proteomes" id="UP000053097"/>
    </source>
</evidence>
<name>A0A026W2U7_OOCBI</name>
<evidence type="ECO:0000313" key="1">
    <source>
        <dbReference type="EMBL" id="EZA50405.1"/>
    </source>
</evidence>
<dbReference type="Proteomes" id="UP000053097">
    <property type="component" value="Unassembled WGS sequence"/>
</dbReference>
<protein>
    <submittedName>
        <fullName evidence="1">Uncharacterized protein</fullName>
    </submittedName>
</protein>
<accession>A0A026W2U7</accession>
<dbReference type="OrthoDB" id="7547770at2759"/>
<reference evidence="1 2" key="1">
    <citation type="journal article" date="2014" name="Curr. Biol.">
        <title>The genome of the clonal raider ant Cerapachys biroi.</title>
        <authorList>
            <person name="Oxley P.R."/>
            <person name="Ji L."/>
            <person name="Fetter-Pruneda I."/>
            <person name="McKenzie S.K."/>
            <person name="Li C."/>
            <person name="Hu H."/>
            <person name="Zhang G."/>
            <person name="Kronauer D.J."/>
        </authorList>
    </citation>
    <scope>NUCLEOTIDE SEQUENCE [LARGE SCALE GENOMIC DNA]</scope>
</reference>
<organism evidence="1 2">
    <name type="scientific">Ooceraea biroi</name>
    <name type="common">Clonal raider ant</name>
    <name type="synonym">Cerapachys biroi</name>
    <dbReference type="NCBI Taxonomy" id="2015173"/>
    <lineage>
        <taxon>Eukaryota</taxon>
        <taxon>Metazoa</taxon>
        <taxon>Ecdysozoa</taxon>
        <taxon>Arthropoda</taxon>
        <taxon>Hexapoda</taxon>
        <taxon>Insecta</taxon>
        <taxon>Pterygota</taxon>
        <taxon>Neoptera</taxon>
        <taxon>Endopterygota</taxon>
        <taxon>Hymenoptera</taxon>
        <taxon>Apocrita</taxon>
        <taxon>Aculeata</taxon>
        <taxon>Formicoidea</taxon>
        <taxon>Formicidae</taxon>
        <taxon>Dorylinae</taxon>
        <taxon>Ooceraea</taxon>
    </lineage>
</organism>
<dbReference type="OMA" id="YENIRCY"/>
<keyword evidence="2" id="KW-1185">Reference proteome</keyword>
<sequence>KRFWVHPLFQLRHIHGFYEAIFPTLSLHEDKFHNYFRMTISQFEELLCYVGPLISKQNAIRAPISAAARLAMTLRLVFQSKFNVLISIV</sequence>
<proteinExistence type="predicted"/>
<feature type="non-terminal residue" evidence="1">
    <location>
        <position position="1"/>
    </location>
</feature>